<dbReference type="GO" id="GO:0003677">
    <property type="term" value="F:DNA binding"/>
    <property type="evidence" value="ECO:0007669"/>
    <property type="project" value="UniProtKB-KW"/>
</dbReference>
<keyword evidence="5" id="KW-0804">Transcription</keyword>
<evidence type="ECO:0000256" key="3">
    <source>
        <dbReference type="ARBA" id="ARBA00023015"/>
    </source>
</evidence>
<dbReference type="PROSITE" id="PS51294">
    <property type="entry name" value="HTH_MYB"/>
    <property type="match status" value="2"/>
</dbReference>
<evidence type="ECO:0000256" key="1">
    <source>
        <dbReference type="ARBA" id="ARBA00004123"/>
    </source>
</evidence>
<feature type="region of interest" description="Disordered" evidence="7">
    <location>
        <begin position="127"/>
        <end position="148"/>
    </location>
</feature>
<dbReference type="AlphaFoldDB" id="A0A8J5FLJ8"/>
<evidence type="ECO:0000256" key="7">
    <source>
        <dbReference type="SAM" id="MobiDB-lite"/>
    </source>
</evidence>
<evidence type="ECO:0000259" key="9">
    <source>
        <dbReference type="PROSITE" id="PS51294"/>
    </source>
</evidence>
<dbReference type="Gene3D" id="1.10.10.60">
    <property type="entry name" value="Homeodomain-like"/>
    <property type="match status" value="1"/>
</dbReference>
<accession>A0A8J5FLJ8</accession>
<dbReference type="InterPro" id="IPR001005">
    <property type="entry name" value="SANT/Myb"/>
</dbReference>
<dbReference type="PROSITE" id="PS50090">
    <property type="entry name" value="MYB_LIKE"/>
    <property type="match status" value="1"/>
</dbReference>
<dbReference type="PANTHER" id="PTHR47997">
    <property type="entry name" value="MYB DOMAIN PROTEIN 55"/>
    <property type="match status" value="1"/>
</dbReference>
<dbReference type="EMBL" id="JACMSC010000013">
    <property type="protein sequence ID" value="KAG6491908.1"/>
    <property type="molecule type" value="Genomic_DNA"/>
</dbReference>
<feature type="compositionally biased region" description="Low complexity" evidence="7">
    <location>
        <begin position="128"/>
        <end position="140"/>
    </location>
</feature>
<dbReference type="SUPFAM" id="SSF46689">
    <property type="entry name" value="Homeodomain-like"/>
    <property type="match status" value="1"/>
</dbReference>
<proteinExistence type="predicted"/>
<evidence type="ECO:0000256" key="6">
    <source>
        <dbReference type="ARBA" id="ARBA00023242"/>
    </source>
</evidence>
<keyword evidence="11" id="KW-1185">Reference proteome</keyword>
<dbReference type="Pfam" id="PF00249">
    <property type="entry name" value="Myb_DNA-binding"/>
    <property type="match status" value="1"/>
</dbReference>
<evidence type="ECO:0000256" key="2">
    <source>
        <dbReference type="ARBA" id="ARBA00022737"/>
    </source>
</evidence>
<comment type="subcellular location">
    <subcellularLocation>
        <location evidence="1">Nucleus</location>
    </subcellularLocation>
</comment>
<organism evidence="10 11">
    <name type="scientific">Zingiber officinale</name>
    <name type="common">Ginger</name>
    <name type="synonym">Amomum zingiber</name>
    <dbReference type="NCBI Taxonomy" id="94328"/>
    <lineage>
        <taxon>Eukaryota</taxon>
        <taxon>Viridiplantae</taxon>
        <taxon>Streptophyta</taxon>
        <taxon>Embryophyta</taxon>
        <taxon>Tracheophyta</taxon>
        <taxon>Spermatophyta</taxon>
        <taxon>Magnoliopsida</taxon>
        <taxon>Liliopsida</taxon>
        <taxon>Zingiberales</taxon>
        <taxon>Zingiberaceae</taxon>
        <taxon>Zingiber</taxon>
    </lineage>
</organism>
<evidence type="ECO:0000256" key="5">
    <source>
        <dbReference type="ARBA" id="ARBA00023163"/>
    </source>
</evidence>
<dbReference type="Proteomes" id="UP000734854">
    <property type="component" value="Unassembled WGS sequence"/>
</dbReference>
<protein>
    <submittedName>
        <fullName evidence="10">Uncharacterized protein</fullName>
    </submittedName>
</protein>
<dbReference type="PANTHER" id="PTHR47997:SF11">
    <property type="entry name" value="TRANSCRIPTION FACTOR LAF1"/>
    <property type="match status" value="1"/>
</dbReference>
<evidence type="ECO:0000313" key="10">
    <source>
        <dbReference type="EMBL" id="KAG6491908.1"/>
    </source>
</evidence>
<sequence length="208" mass="23673">MGLLSAGLNRPGKSCRLRWINYLHPGLKHGRFSPEEEKLVIQLHAEWGNRNLGLKQPESDLLLKPGDSSAAQLVLHFTKCMHSFDPFYAQFQWWSQIARSLPGRTDNEIKNYWRTHMRKKAQKLNLLSSPSCSSSSSSSSANISKHEIESMVEEGTSAAAAFEVHEGVKVYNMDQIWDEIAASESFCEVEDDELKMNTSMHDDFLHEF</sequence>
<evidence type="ECO:0000259" key="8">
    <source>
        <dbReference type="PROSITE" id="PS50090"/>
    </source>
</evidence>
<dbReference type="InterPro" id="IPR051953">
    <property type="entry name" value="Plant_SW-associated_TFs"/>
</dbReference>
<dbReference type="InterPro" id="IPR017930">
    <property type="entry name" value="Myb_dom"/>
</dbReference>
<reference evidence="10 11" key="1">
    <citation type="submission" date="2020-08" db="EMBL/GenBank/DDBJ databases">
        <title>Plant Genome Project.</title>
        <authorList>
            <person name="Zhang R.-G."/>
        </authorList>
    </citation>
    <scope>NUCLEOTIDE SEQUENCE [LARGE SCALE GENOMIC DNA]</scope>
    <source>
        <tissue evidence="10">Rhizome</tissue>
    </source>
</reference>
<feature type="domain" description="Myb-like" evidence="8">
    <location>
        <begin position="24"/>
        <end position="117"/>
    </location>
</feature>
<keyword evidence="3" id="KW-0805">Transcription regulation</keyword>
<evidence type="ECO:0000313" key="11">
    <source>
        <dbReference type="Proteomes" id="UP000734854"/>
    </source>
</evidence>
<evidence type="ECO:0000256" key="4">
    <source>
        <dbReference type="ARBA" id="ARBA00023125"/>
    </source>
</evidence>
<keyword evidence="2" id="KW-0677">Repeat</keyword>
<dbReference type="GO" id="GO:0005634">
    <property type="term" value="C:nucleus"/>
    <property type="evidence" value="ECO:0007669"/>
    <property type="project" value="UniProtKB-SubCell"/>
</dbReference>
<name>A0A8J5FLJ8_ZINOF</name>
<dbReference type="CDD" id="cd00167">
    <property type="entry name" value="SANT"/>
    <property type="match status" value="1"/>
</dbReference>
<feature type="domain" description="HTH myb-type" evidence="9">
    <location>
        <begin position="1"/>
        <end position="27"/>
    </location>
</feature>
<dbReference type="SMART" id="SM00717">
    <property type="entry name" value="SANT"/>
    <property type="match status" value="1"/>
</dbReference>
<keyword evidence="4" id="KW-0238">DNA-binding</keyword>
<comment type="caution">
    <text evidence="10">The sequence shown here is derived from an EMBL/GenBank/DDBJ whole genome shotgun (WGS) entry which is preliminary data.</text>
</comment>
<gene>
    <name evidence="10" type="ORF">ZIOFF_046849</name>
</gene>
<keyword evidence="6" id="KW-0539">Nucleus</keyword>
<dbReference type="InterPro" id="IPR009057">
    <property type="entry name" value="Homeodomain-like_sf"/>
</dbReference>
<feature type="domain" description="HTH myb-type" evidence="9">
    <location>
        <begin position="94"/>
        <end position="121"/>
    </location>
</feature>